<reference evidence="2" key="1">
    <citation type="submission" date="2017-06" db="EMBL/GenBank/DDBJ databases">
        <authorList>
            <person name="Varghese N."/>
            <person name="Submissions S."/>
        </authorList>
    </citation>
    <scope>NUCLEOTIDE SEQUENCE [LARGE SCALE GENOMIC DNA]</scope>
    <source>
        <strain evidence="2">DSM 45423</strain>
    </source>
</reference>
<protein>
    <submittedName>
        <fullName evidence="1">Uncharacterized protein</fullName>
    </submittedName>
</protein>
<evidence type="ECO:0000313" key="1">
    <source>
        <dbReference type="EMBL" id="SNS60799.1"/>
    </source>
</evidence>
<sequence length="49" mass="4951">MSTAPPVPMPDPEVLLAADLRAALRRARRLNAGVRAAAMLAAAGAGVRG</sequence>
<dbReference type="EMBL" id="FZOH01000006">
    <property type="protein sequence ID" value="SNS60799.1"/>
    <property type="molecule type" value="Genomic_DNA"/>
</dbReference>
<accession>A0A239FVB7</accession>
<evidence type="ECO:0000313" key="2">
    <source>
        <dbReference type="Proteomes" id="UP000198386"/>
    </source>
</evidence>
<dbReference type="Proteomes" id="UP000198386">
    <property type="component" value="Unassembled WGS sequence"/>
</dbReference>
<organism evidence="1 2">
    <name type="scientific">Geodermatophilus saharensis</name>
    <dbReference type="NCBI Taxonomy" id="1137994"/>
    <lineage>
        <taxon>Bacteria</taxon>
        <taxon>Bacillati</taxon>
        <taxon>Actinomycetota</taxon>
        <taxon>Actinomycetes</taxon>
        <taxon>Geodermatophilales</taxon>
        <taxon>Geodermatophilaceae</taxon>
        <taxon>Geodermatophilus</taxon>
    </lineage>
</organism>
<proteinExistence type="predicted"/>
<dbReference type="AlphaFoldDB" id="A0A239FVB7"/>
<name>A0A239FVB7_9ACTN</name>
<gene>
    <name evidence="1" type="ORF">SAMN04488107_3145</name>
</gene>
<keyword evidence="2" id="KW-1185">Reference proteome</keyword>
<dbReference type="RefSeq" id="WP_176450032.1">
    <property type="nucleotide sequence ID" value="NZ_FZOH01000006.1"/>
</dbReference>